<evidence type="ECO:0000313" key="4">
    <source>
        <dbReference type="Proteomes" id="UP000005237"/>
    </source>
</evidence>
<dbReference type="EnsemblMetazoa" id="CJA01524.1">
    <property type="protein sequence ID" value="CJA01524.1"/>
    <property type="gene ID" value="WBGene00120728"/>
</dbReference>
<accession>A0A8R1DGJ8</accession>
<dbReference type="Gene3D" id="3.40.50.720">
    <property type="entry name" value="NAD(P)-binding Rossmann-like Domain"/>
    <property type="match status" value="1"/>
</dbReference>
<dbReference type="InterPro" id="IPR011032">
    <property type="entry name" value="GroES-like_sf"/>
</dbReference>
<evidence type="ECO:0000259" key="2">
    <source>
        <dbReference type="SMART" id="SM00829"/>
    </source>
</evidence>
<dbReference type="GO" id="GO:0070402">
    <property type="term" value="F:NADPH binding"/>
    <property type="evidence" value="ECO:0007669"/>
    <property type="project" value="TreeGrafter"/>
</dbReference>
<dbReference type="Pfam" id="PF00107">
    <property type="entry name" value="ADH_zinc_N"/>
    <property type="match status" value="1"/>
</dbReference>
<dbReference type="Pfam" id="PF08240">
    <property type="entry name" value="ADH_N"/>
    <property type="match status" value="1"/>
</dbReference>
<proteinExistence type="predicted"/>
<dbReference type="InterPro" id="IPR013149">
    <property type="entry name" value="ADH-like_C"/>
</dbReference>
<dbReference type="FunFam" id="3.40.50.720:FF:000244">
    <property type="entry name" value="quinone oxidoreductase"/>
    <property type="match status" value="1"/>
</dbReference>
<name>A0A8R1DGJ8_CAEJA</name>
<evidence type="ECO:0000313" key="3">
    <source>
        <dbReference type="EnsemblMetazoa" id="CJA01524.1"/>
    </source>
</evidence>
<dbReference type="InterPro" id="IPR013154">
    <property type="entry name" value="ADH-like_N"/>
</dbReference>
<protein>
    <submittedName>
        <fullName evidence="3">PKS_ER domain-containing protein</fullName>
    </submittedName>
</protein>
<dbReference type="GO" id="GO:0005829">
    <property type="term" value="C:cytosol"/>
    <property type="evidence" value="ECO:0007669"/>
    <property type="project" value="TreeGrafter"/>
</dbReference>
<dbReference type="Gene3D" id="3.90.180.10">
    <property type="entry name" value="Medium-chain alcohol dehydrogenases, catalytic domain"/>
    <property type="match status" value="1"/>
</dbReference>
<keyword evidence="1" id="KW-0521">NADP</keyword>
<keyword evidence="4" id="KW-1185">Reference proteome</keyword>
<dbReference type="Proteomes" id="UP000005237">
    <property type="component" value="Unassembled WGS sequence"/>
</dbReference>
<dbReference type="PANTHER" id="PTHR44154">
    <property type="entry name" value="QUINONE OXIDOREDUCTASE"/>
    <property type="match status" value="1"/>
</dbReference>
<dbReference type="SUPFAM" id="SSF50129">
    <property type="entry name" value="GroES-like"/>
    <property type="match status" value="1"/>
</dbReference>
<dbReference type="PANTHER" id="PTHR44154:SF1">
    <property type="entry name" value="QUINONE OXIDOREDUCTASE"/>
    <property type="match status" value="1"/>
</dbReference>
<reference evidence="3" key="2">
    <citation type="submission" date="2022-06" db="UniProtKB">
        <authorList>
            <consortium name="EnsemblMetazoa"/>
        </authorList>
    </citation>
    <scope>IDENTIFICATION</scope>
    <source>
        <strain evidence="3">DF5081</strain>
    </source>
</reference>
<dbReference type="GO" id="GO:0003730">
    <property type="term" value="F:mRNA 3'-UTR binding"/>
    <property type="evidence" value="ECO:0007669"/>
    <property type="project" value="TreeGrafter"/>
</dbReference>
<dbReference type="SUPFAM" id="SSF51735">
    <property type="entry name" value="NAD(P)-binding Rossmann-fold domains"/>
    <property type="match status" value="1"/>
</dbReference>
<reference evidence="4" key="1">
    <citation type="submission" date="2010-08" db="EMBL/GenBank/DDBJ databases">
        <authorList>
            <consortium name="Caenorhabditis japonica Sequencing Consortium"/>
            <person name="Wilson R.K."/>
        </authorList>
    </citation>
    <scope>NUCLEOTIDE SEQUENCE [LARGE SCALE GENOMIC DNA]</scope>
    <source>
        <strain evidence="4">DF5081</strain>
    </source>
</reference>
<dbReference type="AlphaFoldDB" id="A0A8R1DGJ8"/>
<organism evidence="3 4">
    <name type="scientific">Caenorhabditis japonica</name>
    <dbReference type="NCBI Taxonomy" id="281687"/>
    <lineage>
        <taxon>Eukaryota</taxon>
        <taxon>Metazoa</taxon>
        <taxon>Ecdysozoa</taxon>
        <taxon>Nematoda</taxon>
        <taxon>Chromadorea</taxon>
        <taxon>Rhabditida</taxon>
        <taxon>Rhabditina</taxon>
        <taxon>Rhabditomorpha</taxon>
        <taxon>Rhabditoidea</taxon>
        <taxon>Rhabditidae</taxon>
        <taxon>Peloderinae</taxon>
        <taxon>Caenorhabditis</taxon>
    </lineage>
</organism>
<dbReference type="CDD" id="cd08253">
    <property type="entry name" value="zeta_crystallin"/>
    <property type="match status" value="1"/>
</dbReference>
<dbReference type="SMART" id="SM00829">
    <property type="entry name" value="PKS_ER"/>
    <property type="match status" value="1"/>
</dbReference>
<dbReference type="GO" id="GO:0003960">
    <property type="term" value="F:quinone reductase (NADPH) activity"/>
    <property type="evidence" value="ECO:0007669"/>
    <property type="project" value="TreeGrafter"/>
</dbReference>
<evidence type="ECO:0000256" key="1">
    <source>
        <dbReference type="ARBA" id="ARBA00022857"/>
    </source>
</evidence>
<feature type="domain" description="Enoyl reductase (ER)" evidence="2">
    <location>
        <begin position="10"/>
        <end position="314"/>
    </location>
</feature>
<dbReference type="InterPro" id="IPR051603">
    <property type="entry name" value="Zinc-ADH_QOR/CCCR"/>
</dbReference>
<dbReference type="InterPro" id="IPR020843">
    <property type="entry name" value="ER"/>
</dbReference>
<sequence>MRAAVVRSFGGPEAIELLTTARPSIKSDEVLVRNHAAGVNPVDTYIRAGQYAKLPPLPYSPGKDGAGVVEQIGDNVKHVKIGDRVWYGSELNSSAQFTAVKNAFPLPDGVSFSEGASLGVPYLTAYRALFHLAGAKAGDVILVHGASGGVGSALMQLAAWKNIEAVGTAGSEQGIEFVRSLGAKKVYDHTKTGYVDEIKHDYATGFNYIFEMSAHLNLNTDMGLLAPRGKIAVIGNRAETVINARQLMATEGSVFGVALGLSTNSQLIEFGNSIVSFLRETTFRPIVNKEYPLEDVGRAHKDIMSSKARGNLVIRID</sequence>
<dbReference type="InterPro" id="IPR036291">
    <property type="entry name" value="NAD(P)-bd_dom_sf"/>
</dbReference>